<proteinExistence type="predicted"/>
<dbReference type="Proteomes" id="UP000214720">
    <property type="component" value="Unassembled WGS sequence"/>
</dbReference>
<evidence type="ECO:0000313" key="1">
    <source>
        <dbReference type="EMBL" id="OXC78732.1"/>
    </source>
</evidence>
<protein>
    <submittedName>
        <fullName evidence="1">Uncharacterized protein</fullName>
    </submittedName>
</protein>
<gene>
    <name evidence="1" type="ORF">BSU04_10365</name>
</gene>
<accession>A0A226X5J8</accession>
<evidence type="ECO:0000313" key="2">
    <source>
        <dbReference type="Proteomes" id="UP000214720"/>
    </source>
</evidence>
<organism evidence="1 2">
    <name type="scientific">Caballeronia sordidicola</name>
    <name type="common">Burkholderia sordidicola</name>
    <dbReference type="NCBI Taxonomy" id="196367"/>
    <lineage>
        <taxon>Bacteria</taxon>
        <taxon>Pseudomonadati</taxon>
        <taxon>Pseudomonadota</taxon>
        <taxon>Betaproteobacteria</taxon>
        <taxon>Burkholderiales</taxon>
        <taxon>Burkholderiaceae</taxon>
        <taxon>Caballeronia</taxon>
    </lineage>
</organism>
<dbReference type="EMBL" id="MTHB01000055">
    <property type="protein sequence ID" value="OXC78732.1"/>
    <property type="molecule type" value="Genomic_DNA"/>
</dbReference>
<comment type="caution">
    <text evidence="1">The sequence shown here is derived from an EMBL/GenBank/DDBJ whole genome shotgun (WGS) entry which is preliminary data.</text>
</comment>
<reference evidence="2" key="1">
    <citation type="submission" date="2017-01" db="EMBL/GenBank/DDBJ databases">
        <title>Genome Analysis of Deinococcus marmoris KOPRI26562.</title>
        <authorList>
            <person name="Kim J.H."/>
            <person name="Oh H.-M."/>
        </authorList>
    </citation>
    <scope>NUCLEOTIDE SEQUENCE [LARGE SCALE GENOMIC DNA]</scope>
    <source>
        <strain evidence="2">PAMC 26633</strain>
    </source>
</reference>
<sequence length="75" mass="8427">MLAQKLGIFNENRFLSGDRINHRRHACIIAIANSNGLAILEIDAAEVLDKRGHEMLARLLAVTDDIDARMLLFLQ</sequence>
<name>A0A226X5J8_CABSO</name>
<dbReference type="AlphaFoldDB" id="A0A226X5J8"/>